<accession>A0A931B9U9</accession>
<evidence type="ECO:0000313" key="2">
    <source>
        <dbReference type="Proteomes" id="UP000657385"/>
    </source>
</evidence>
<dbReference type="Proteomes" id="UP000657385">
    <property type="component" value="Unassembled WGS sequence"/>
</dbReference>
<protein>
    <recommendedName>
        <fullName evidence="3">Restriction system protein</fullName>
    </recommendedName>
</protein>
<proteinExistence type="predicted"/>
<sequence length="426" mass="46918">MGRRRGFIAELNYQAQQAERRRRQQEAAAHRVHLAAEREVERSRKSYERAQVAAARASAAEKKAAEREAARLLLESKLANVASLNTNLARELSDIDGLLSWALKVDDFVDLESLKIARVEHPPFNPGRLAVPAPAVVEPRYPLEPVYQEPIAPTGLSAVLGGKKRHQQAVGEARAAFDRAHGDWARAKHALHKRYLSELADREKAEAIRLAAVSAAEEKYKLECAQREAEAAARNAEVSKFINDLAFDVESAIHEYVGVILSNSVYPDVFPVEHDHAFTLASRELTLAVNVPKPSSMPSVKAYRYVKAKDEIASTELPVREKKERYANAVWQAAVRSLHEVFEADRAGKVHTIALTVGTNTVHPATGLPMTVPLVVVAADRETFNGFDLTKVVPQATLEHLGAALSKSPFDLVPADVSRGIRVRGQ</sequence>
<organism evidence="1 2">
    <name type="scientific">Streptacidiphilus fuscans</name>
    <dbReference type="NCBI Taxonomy" id="2789292"/>
    <lineage>
        <taxon>Bacteria</taxon>
        <taxon>Bacillati</taxon>
        <taxon>Actinomycetota</taxon>
        <taxon>Actinomycetes</taxon>
        <taxon>Kitasatosporales</taxon>
        <taxon>Streptomycetaceae</taxon>
        <taxon>Streptacidiphilus</taxon>
    </lineage>
</organism>
<keyword evidence="2" id="KW-1185">Reference proteome</keyword>
<comment type="caution">
    <text evidence="1">The sequence shown here is derived from an EMBL/GenBank/DDBJ whole genome shotgun (WGS) entry which is preliminary data.</text>
</comment>
<evidence type="ECO:0008006" key="3">
    <source>
        <dbReference type="Google" id="ProtNLM"/>
    </source>
</evidence>
<name>A0A931B9U9_9ACTN</name>
<dbReference type="AlphaFoldDB" id="A0A931B9U9"/>
<dbReference type="RefSeq" id="WP_196197970.1">
    <property type="nucleotide sequence ID" value="NZ_JADPRT010000018.1"/>
</dbReference>
<evidence type="ECO:0000313" key="1">
    <source>
        <dbReference type="EMBL" id="MBF9072823.1"/>
    </source>
</evidence>
<reference evidence="1" key="1">
    <citation type="submission" date="2020-11" db="EMBL/GenBank/DDBJ databases">
        <title>Isolation and identification of active actinomycetes.</title>
        <authorList>
            <person name="Yu B."/>
        </authorList>
    </citation>
    <scope>NUCLEOTIDE SEQUENCE</scope>
    <source>
        <strain evidence="1">NEAU-YB345</strain>
    </source>
</reference>
<gene>
    <name evidence="1" type="ORF">I2501_32885</name>
</gene>
<dbReference type="EMBL" id="JADPRT010000018">
    <property type="protein sequence ID" value="MBF9072823.1"/>
    <property type="molecule type" value="Genomic_DNA"/>
</dbReference>